<comment type="caution">
    <text evidence="5">The sequence shown here is derived from an EMBL/GenBank/DDBJ whole genome shotgun (WGS) entry which is preliminary data.</text>
</comment>
<dbReference type="Pfam" id="PF01593">
    <property type="entry name" value="Amino_oxidase"/>
    <property type="match status" value="1"/>
</dbReference>
<protein>
    <submittedName>
        <fullName evidence="5">Flavin monoamine oxidase family protein</fullName>
    </submittedName>
</protein>
<dbReference type="InterPro" id="IPR002937">
    <property type="entry name" value="Amino_oxidase"/>
</dbReference>
<evidence type="ECO:0000256" key="2">
    <source>
        <dbReference type="ARBA" id="ARBA00005995"/>
    </source>
</evidence>
<dbReference type="InterPro" id="IPR050703">
    <property type="entry name" value="Flavin_MAO"/>
</dbReference>
<dbReference type="Gene3D" id="3.90.660.10">
    <property type="match status" value="1"/>
</dbReference>
<dbReference type="EMBL" id="JBHSNS010000001">
    <property type="protein sequence ID" value="MFC5728099.1"/>
    <property type="molecule type" value="Genomic_DNA"/>
</dbReference>
<dbReference type="Gene3D" id="3.50.50.60">
    <property type="entry name" value="FAD/NAD(P)-binding domain"/>
    <property type="match status" value="1"/>
</dbReference>
<accession>A0ABW0ZAS2</accession>
<dbReference type="PANTHER" id="PTHR43563">
    <property type="entry name" value="AMINE OXIDASE"/>
    <property type="match status" value="1"/>
</dbReference>
<comment type="cofactor">
    <cofactor evidence="1">
        <name>FAD</name>
        <dbReference type="ChEBI" id="CHEBI:57692"/>
    </cofactor>
</comment>
<dbReference type="SUPFAM" id="SSF54373">
    <property type="entry name" value="FAD-linked reductases, C-terminal domain"/>
    <property type="match status" value="1"/>
</dbReference>
<organism evidence="5 6">
    <name type="scientific">Nocardioides vastitatis</name>
    <dbReference type="NCBI Taxonomy" id="2568655"/>
    <lineage>
        <taxon>Bacteria</taxon>
        <taxon>Bacillati</taxon>
        <taxon>Actinomycetota</taxon>
        <taxon>Actinomycetes</taxon>
        <taxon>Propionibacteriales</taxon>
        <taxon>Nocardioidaceae</taxon>
        <taxon>Nocardioides</taxon>
    </lineage>
</organism>
<dbReference type="PRINTS" id="PR00757">
    <property type="entry name" value="AMINEOXDASEF"/>
</dbReference>
<dbReference type="InterPro" id="IPR001613">
    <property type="entry name" value="Flavin_amine_oxidase"/>
</dbReference>
<sequence length="454" mass="48948">MADVVVVGAGLSGLVCARRLDEAGLDVLVLEARDRVGGRTLNEPIGAGRVVEMGGQWVGPNHAEILRVAAEVGVDTFPTHIAGQHLFAHAGRTSRYRGHIPSRIPLGVLDFRIAQARLERMARDIDLVDPASTPLARRLDTLTAETWMRRHMHTQSGRRLMRLSIKAVLATEPSELSFLHWLFYIATGGGLDSLIRTDGGYQQDRFVGGSQAIALRLADDLGDRVRLSSPVRRIEHRSDGVRVHSDAACFDAAAVVVAVPPHLLTMIEFEPALPAACNQLSHRMPPGMVTKFVAVYPEPFWRAGGLSGHATMTDGPISMTFDNSPPDGSPGALVAFALGDDARALERLSAEGRQEAVLDRLVELFGPRAADSVQFLERCWGREQWTRGCYAGFFGPGGWTSFGGTLRRPDGRLFWASAETAVHAHGSMDGAVSAGERAAQEALAAVGVVPPVVR</sequence>
<evidence type="ECO:0000313" key="6">
    <source>
        <dbReference type="Proteomes" id="UP001596072"/>
    </source>
</evidence>
<evidence type="ECO:0000256" key="1">
    <source>
        <dbReference type="ARBA" id="ARBA00001974"/>
    </source>
</evidence>
<keyword evidence="3" id="KW-0560">Oxidoreductase</keyword>
<dbReference type="SUPFAM" id="SSF51905">
    <property type="entry name" value="FAD/NAD(P)-binding domain"/>
    <property type="match status" value="1"/>
</dbReference>
<dbReference type="Gene3D" id="1.10.405.10">
    <property type="entry name" value="Guanine Nucleotide Dissociation Inhibitor, domain 1"/>
    <property type="match status" value="1"/>
</dbReference>
<dbReference type="RefSeq" id="WP_136431753.1">
    <property type="nucleotide sequence ID" value="NZ_JBHSNS010000001.1"/>
</dbReference>
<feature type="domain" description="Amine oxidase" evidence="4">
    <location>
        <begin position="11"/>
        <end position="442"/>
    </location>
</feature>
<dbReference type="PANTHER" id="PTHR43563:SF1">
    <property type="entry name" value="AMINE OXIDASE [FLAVIN-CONTAINING] B"/>
    <property type="match status" value="1"/>
</dbReference>
<proteinExistence type="inferred from homology"/>
<reference evidence="6" key="1">
    <citation type="journal article" date="2019" name="Int. J. Syst. Evol. Microbiol.">
        <title>The Global Catalogue of Microorganisms (GCM) 10K type strain sequencing project: providing services to taxonomists for standard genome sequencing and annotation.</title>
        <authorList>
            <consortium name="The Broad Institute Genomics Platform"/>
            <consortium name="The Broad Institute Genome Sequencing Center for Infectious Disease"/>
            <person name="Wu L."/>
            <person name="Ma J."/>
        </authorList>
    </citation>
    <scope>NUCLEOTIDE SEQUENCE [LARGE SCALE GENOMIC DNA]</scope>
    <source>
        <strain evidence="6">YIM 94188</strain>
    </source>
</reference>
<name>A0ABW0ZAS2_9ACTN</name>
<gene>
    <name evidence="5" type="ORF">ACFPQB_04170</name>
</gene>
<dbReference type="InterPro" id="IPR036188">
    <property type="entry name" value="FAD/NAD-bd_sf"/>
</dbReference>
<evidence type="ECO:0000256" key="3">
    <source>
        <dbReference type="ARBA" id="ARBA00023002"/>
    </source>
</evidence>
<evidence type="ECO:0000313" key="5">
    <source>
        <dbReference type="EMBL" id="MFC5728099.1"/>
    </source>
</evidence>
<dbReference type="Proteomes" id="UP001596072">
    <property type="component" value="Unassembled WGS sequence"/>
</dbReference>
<comment type="similarity">
    <text evidence="2">Belongs to the flavin monoamine oxidase family.</text>
</comment>
<keyword evidence="6" id="KW-1185">Reference proteome</keyword>
<evidence type="ECO:0000259" key="4">
    <source>
        <dbReference type="Pfam" id="PF01593"/>
    </source>
</evidence>